<dbReference type="RefSeq" id="WP_186914874.1">
    <property type="nucleotide sequence ID" value="NZ_JACOFZ010000001.1"/>
</dbReference>
<reference evidence="2" key="1">
    <citation type="submission" date="2020-08" db="EMBL/GenBank/DDBJ databases">
        <title>Novel species isolated from subtropical streams in China.</title>
        <authorList>
            <person name="Lu H."/>
        </authorList>
    </citation>
    <scope>NUCLEOTIDE SEQUENCE</scope>
    <source>
        <strain evidence="2">LX22W</strain>
    </source>
</reference>
<dbReference type="AlphaFoldDB" id="A0A923KSU8"/>
<dbReference type="EMBL" id="JACOFZ010000001">
    <property type="protein sequence ID" value="MBC3880637.1"/>
    <property type="molecule type" value="Genomic_DNA"/>
</dbReference>
<name>A0A923KSU8_9BURK</name>
<comment type="caution">
    <text evidence="2">The sequence shown here is derived from an EMBL/GenBank/DDBJ whole genome shotgun (WGS) entry which is preliminary data.</text>
</comment>
<sequence length="51" mass="5748">MSKKTPAQNQKPNKSHAPPVTDAQSLRQKQEEKEVAGRHQNDGQKHFKGAR</sequence>
<protein>
    <submittedName>
        <fullName evidence="2">Uncharacterized protein</fullName>
    </submittedName>
</protein>
<feature type="compositionally biased region" description="Polar residues" evidence="1">
    <location>
        <begin position="1"/>
        <end position="12"/>
    </location>
</feature>
<accession>A0A923KSU8</accession>
<proteinExistence type="predicted"/>
<keyword evidence="3" id="KW-1185">Reference proteome</keyword>
<evidence type="ECO:0000256" key="1">
    <source>
        <dbReference type="SAM" id="MobiDB-lite"/>
    </source>
</evidence>
<feature type="region of interest" description="Disordered" evidence="1">
    <location>
        <begin position="1"/>
        <end position="51"/>
    </location>
</feature>
<organism evidence="2 3">
    <name type="scientific">Undibacterium nitidum</name>
    <dbReference type="NCBI Taxonomy" id="2762298"/>
    <lineage>
        <taxon>Bacteria</taxon>
        <taxon>Pseudomonadati</taxon>
        <taxon>Pseudomonadota</taxon>
        <taxon>Betaproteobacteria</taxon>
        <taxon>Burkholderiales</taxon>
        <taxon>Oxalobacteraceae</taxon>
        <taxon>Undibacterium</taxon>
    </lineage>
</organism>
<gene>
    <name evidence="2" type="ORF">H8K36_04575</name>
</gene>
<feature type="compositionally biased region" description="Basic and acidic residues" evidence="1">
    <location>
        <begin position="28"/>
        <end position="45"/>
    </location>
</feature>
<dbReference type="Proteomes" id="UP000627446">
    <property type="component" value="Unassembled WGS sequence"/>
</dbReference>
<evidence type="ECO:0000313" key="3">
    <source>
        <dbReference type="Proteomes" id="UP000627446"/>
    </source>
</evidence>
<evidence type="ECO:0000313" key="2">
    <source>
        <dbReference type="EMBL" id="MBC3880637.1"/>
    </source>
</evidence>